<comment type="caution">
    <text evidence="12">The sequence shown here is derived from an EMBL/GenBank/DDBJ whole genome shotgun (WGS) entry which is preliminary data.</text>
</comment>
<dbReference type="SUPFAM" id="SSF53474">
    <property type="entry name" value="alpha/beta-Hydrolases"/>
    <property type="match status" value="1"/>
</dbReference>
<dbReference type="Proteomes" id="UP001408594">
    <property type="component" value="Unassembled WGS sequence"/>
</dbReference>
<feature type="domain" description="AB hydrolase-1" evidence="11">
    <location>
        <begin position="89"/>
        <end position="438"/>
    </location>
</feature>
<comment type="subcellular location">
    <subcellularLocation>
        <location evidence="2">Cytoplasm</location>
    </subcellularLocation>
</comment>
<dbReference type="InterPro" id="IPR000073">
    <property type="entry name" value="AB_hydrolase_1"/>
</dbReference>
<comment type="catalytic activity">
    <reaction evidence="1">
        <text>Release of N-terminal proline from a peptide.</text>
        <dbReference type="EC" id="3.4.11.5"/>
    </reaction>
</comment>
<dbReference type="EMBL" id="BAABRT010000011">
    <property type="protein sequence ID" value="GAA5525143.1"/>
    <property type="molecule type" value="Genomic_DNA"/>
</dbReference>
<evidence type="ECO:0000256" key="5">
    <source>
        <dbReference type="ARBA" id="ARBA00021843"/>
    </source>
</evidence>
<evidence type="ECO:0000256" key="6">
    <source>
        <dbReference type="ARBA" id="ARBA00022438"/>
    </source>
</evidence>
<dbReference type="PANTHER" id="PTHR43722:SF1">
    <property type="entry name" value="PROLINE IMINOPEPTIDASE"/>
    <property type="match status" value="1"/>
</dbReference>
<evidence type="ECO:0000256" key="8">
    <source>
        <dbReference type="ARBA" id="ARBA00022670"/>
    </source>
</evidence>
<dbReference type="InterPro" id="IPR029058">
    <property type="entry name" value="AB_hydrolase_fold"/>
</dbReference>
<evidence type="ECO:0000256" key="2">
    <source>
        <dbReference type="ARBA" id="ARBA00004496"/>
    </source>
</evidence>
<evidence type="ECO:0000259" key="11">
    <source>
        <dbReference type="Pfam" id="PF00561"/>
    </source>
</evidence>
<gene>
    <name evidence="12" type="ORF">Maes01_01708</name>
</gene>
<reference evidence="12 13" key="1">
    <citation type="submission" date="2024-02" db="EMBL/GenBank/DDBJ databases">
        <title>Microbulbifer aestuariivivens NBRC 112533.</title>
        <authorList>
            <person name="Ichikawa N."/>
            <person name="Katano-Makiyama Y."/>
            <person name="Hidaka K."/>
        </authorList>
    </citation>
    <scope>NUCLEOTIDE SEQUENCE [LARGE SCALE GENOMIC DNA]</scope>
    <source>
        <strain evidence="12 13">NBRC 112533</strain>
    </source>
</reference>
<keyword evidence="8" id="KW-0645">Protease</keyword>
<dbReference type="PRINTS" id="PR00793">
    <property type="entry name" value="PROAMNOPTASE"/>
</dbReference>
<evidence type="ECO:0000256" key="9">
    <source>
        <dbReference type="ARBA" id="ARBA00022801"/>
    </source>
</evidence>
<dbReference type="EC" id="3.4.11.5" evidence="4"/>
<evidence type="ECO:0000256" key="10">
    <source>
        <dbReference type="ARBA" id="ARBA00029605"/>
    </source>
</evidence>
<evidence type="ECO:0000313" key="12">
    <source>
        <dbReference type="EMBL" id="GAA5525143.1"/>
    </source>
</evidence>
<keyword evidence="13" id="KW-1185">Reference proteome</keyword>
<evidence type="ECO:0000256" key="4">
    <source>
        <dbReference type="ARBA" id="ARBA00012568"/>
    </source>
</evidence>
<accession>A0ABP9WSB6</accession>
<comment type="similarity">
    <text evidence="3">Belongs to the peptidase S33 family.</text>
</comment>
<evidence type="ECO:0000256" key="1">
    <source>
        <dbReference type="ARBA" id="ARBA00001585"/>
    </source>
</evidence>
<evidence type="ECO:0000313" key="13">
    <source>
        <dbReference type="Proteomes" id="UP001408594"/>
    </source>
</evidence>
<dbReference type="Gene3D" id="3.40.50.1820">
    <property type="entry name" value="alpha/beta hydrolase"/>
    <property type="match status" value="1"/>
</dbReference>
<dbReference type="InterPro" id="IPR005944">
    <property type="entry name" value="Pro_iminopeptidase"/>
</dbReference>
<dbReference type="InterPro" id="IPR002410">
    <property type="entry name" value="Peptidase_S33"/>
</dbReference>
<keyword evidence="6" id="KW-0031">Aminopeptidase</keyword>
<name>A0ABP9WSB6_9GAMM</name>
<evidence type="ECO:0000256" key="3">
    <source>
        <dbReference type="ARBA" id="ARBA00010088"/>
    </source>
</evidence>
<keyword evidence="9" id="KW-0378">Hydrolase</keyword>
<sequence length="500" mass="53928">MVNVEFRPMAMEQTRELVVGALCALSVCLMVLAPFRANAAAEKSQPEACHLHGWSQSLRCYQVPVGTESKPVLLAVAVAPAINPDGSEPLYLLAGGPGQAASHLAPLLHSFRKVNRNRDIVMVDRRGAGRSGAFDCGLQQELPADLETLSARLGRCYREQQARTEGLNSRRAVEDLEQVRGHLGHDKIALWGGSWGTRTALLYQQWYPQSLSVLVLDAVAPIDAKVFLSAGAAEQALVELQEDCREDRSCAALGDWRSELDQLLRDWESVAGRLADPLTGAPLQRRVPRWELANAVRTALYDPAAAAQLPYVIHQAAVGNLLPLSGLTSLFLPAADSMSMGLTFSVACAEELSRISDAEVVADSRDTFLGSAFIDLFLAGCRVWPVPPAPYTDPQPRDHPVLLISGSADPITPPHYADSQLEYLSHKRHLIVDGGGHINSRRGCIPELIADFLGDPEQPLDAACVSEIRRPPFMVAASGPALDAGSQQAGSAVVRNEVAE</sequence>
<proteinExistence type="inferred from homology"/>
<keyword evidence="7" id="KW-0963">Cytoplasm</keyword>
<organism evidence="12 13">
    <name type="scientific">Microbulbifer aestuariivivens</name>
    <dbReference type="NCBI Taxonomy" id="1908308"/>
    <lineage>
        <taxon>Bacteria</taxon>
        <taxon>Pseudomonadati</taxon>
        <taxon>Pseudomonadota</taxon>
        <taxon>Gammaproteobacteria</taxon>
        <taxon>Cellvibrionales</taxon>
        <taxon>Microbulbiferaceae</taxon>
        <taxon>Microbulbifer</taxon>
    </lineage>
</organism>
<protein>
    <recommendedName>
        <fullName evidence="5">Proline iminopeptidase</fullName>
        <ecNumber evidence="4">3.4.11.5</ecNumber>
    </recommendedName>
    <alternativeName>
        <fullName evidence="10">Prolyl aminopeptidase</fullName>
    </alternativeName>
</protein>
<evidence type="ECO:0000256" key="7">
    <source>
        <dbReference type="ARBA" id="ARBA00022490"/>
    </source>
</evidence>
<dbReference type="PANTHER" id="PTHR43722">
    <property type="entry name" value="PROLINE IMINOPEPTIDASE"/>
    <property type="match status" value="1"/>
</dbReference>
<dbReference type="Pfam" id="PF00561">
    <property type="entry name" value="Abhydrolase_1"/>
    <property type="match status" value="1"/>
</dbReference>